<gene>
    <name evidence="2" type="ORF">GOMPHAMPRED_005462</name>
</gene>
<proteinExistence type="predicted"/>
<evidence type="ECO:0000256" key="1">
    <source>
        <dbReference type="SAM" id="MobiDB-lite"/>
    </source>
</evidence>
<protein>
    <submittedName>
        <fullName evidence="2">Uncharacterized protein</fullName>
    </submittedName>
</protein>
<comment type="caution">
    <text evidence="2">The sequence shown here is derived from an EMBL/GenBank/DDBJ whole genome shotgun (WGS) entry which is preliminary data.</text>
</comment>
<keyword evidence="3" id="KW-1185">Reference proteome</keyword>
<dbReference type="AlphaFoldDB" id="A0A8H3IVF8"/>
<name>A0A8H3IVF8_9LECA</name>
<dbReference type="EMBL" id="CAJPDQ010000033">
    <property type="protein sequence ID" value="CAF9929720.1"/>
    <property type="molecule type" value="Genomic_DNA"/>
</dbReference>
<organism evidence="2 3">
    <name type="scientific">Gomphillus americanus</name>
    <dbReference type="NCBI Taxonomy" id="1940652"/>
    <lineage>
        <taxon>Eukaryota</taxon>
        <taxon>Fungi</taxon>
        <taxon>Dikarya</taxon>
        <taxon>Ascomycota</taxon>
        <taxon>Pezizomycotina</taxon>
        <taxon>Lecanoromycetes</taxon>
        <taxon>OSLEUM clade</taxon>
        <taxon>Ostropomycetidae</taxon>
        <taxon>Ostropales</taxon>
        <taxon>Graphidaceae</taxon>
        <taxon>Gomphilloideae</taxon>
        <taxon>Gomphillus</taxon>
    </lineage>
</organism>
<reference evidence="2" key="1">
    <citation type="submission" date="2021-03" db="EMBL/GenBank/DDBJ databases">
        <authorList>
            <person name="Tagirdzhanova G."/>
        </authorList>
    </citation>
    <scope>NUCLEOTIDE SEQUENCE</scope>
</reference>
<sequence>MEDLCKHHTWSRSLFNHHQQTLDETQFRALDETVEARIYRKTTQKPLIMWSPVHHKNESPESQEESGEATADALLGSIHHLEKRNDTSPLVVHSGQGERSKLASPDFMSSDYVL</sequence>
<feature type="region of interest" description="Disordered" evidence="1">
    <location>
        <begin position="52"/>
        <end position="114"/>
    </location>
</feature>
<evidence type="ECO:0000313" key="2">
    <source>
        <dbReference type="EMBL" id="CAF9929720.1"/>
    </source>
</evidence>
<accession>A0A8H3IVF8</accession>
<dbReference type="Proteomes" id="UP000664169">
    <property type="component" value="Unassembled WGS sequence"/>
</dbReference>
<evidence type="ECO:0000313" key="3">
    <source>
        <dbReference type="Proteomes" id="UP000664169"/>
    </source>
</evidence>